<accession>A0A0B7KGP5</accession>
<organism evidence="2">
    <name type="scientific">Bionectria ochroleuca</name>
    <name type="common">Gliocladium roseum</name>
    <dbReference type="NCBI Taxonomy" id="29856"/>
    <lineage>
        <taxon>Eukaryota</taxon>
        <taxon>Fungi</taxon>
        <taxon>Dikarya</taxon>
        <taxon>Ascomycota</taxon>
        <taxon>Pezizomycotina</taxon>
        <taxon>Sordariomycetes</taxon>
        <taxon>Hypocreomycetidae</taxon>
        <taxon>Hypocreales</taxon>
        <taxon>Bionectriaceae</taxon>
        <taxon>Clonostachys</taxon>
    </lineage>
</organism>
<proteinExistence type="predicted"/>
<feature type="chain" id="PRO_5002118201" description="Beta/gamma crystallin 'Greek key' domain-containing protein" evidence="1">
    <location>
        <begin position="21"/>
        <end position="102"/>
    </location>
</feature>
<evidence type="ECO:0000256" key="1">
    <source>
        <dbReference type="SAM" id="SignalP"/>
    </source>
</evidence>
<evidence type="ECO:0000313" key="2">
    <source>
        <dbReference type="EMBL" id="CEO56748.1"/>
    </source>
</evidence>
<feature type="signal peptide" evidence="1">
    <location>
        <begin position="1"/>
        <end position="20"/>
    </location>
</feature>
<dbReference type="EMBL" id="CDPU01000074">
    <property type="protein sequence ID" value="CEO56748.1"/>
    <property type="molecule type" value="Genomic_DNA"/>
</dbReference>
<gene>
    <name evidence="2" type="ORF">BN869_000012806_1</name>
</gene>
<protein>
    <recommendedName>
        <fullName evidence="3">Beta/gamma crystallin 'Greek key' domain-containing protein</fullName>
    </recommendedName>
</protein>
<keyword evidence="1" id="KW-0732">Signal</keyword>
<name>A0A0B7KGP5_BIOOC</name>
<evidence type="ECO:0008006" key="3">
    <source>
        <dbReference type="Google" id="ProtNLM"/>
    </source>
</evidence>
<dbReference type="AlphaFoldDB" id="A0A0B7KGP5"/>
<sequence>MRSFAFLLLAAGALAGTAPAFPIGVVFSENNYQGDTQIVSVDNCTKLSERLRGKVNSVLLSEGAFCLTYTDEGCAAENVVGEYQESVDSTEPLAVVAVSCHN</sequence>
<reference evidence="2" key="1">
    <citation type="submission" date="2015-01" db="EMBL/GenBank/DDBJ databases">
        <authorList>
            <person name="Durling Mikael"/>
        </authorList>
    </citation>
    <scope>NUCLEOTIDE SEQUENCE</scope>
</reference>